<protein>
    <recommendedName>
        <fullName evidence="3">LPS export ABC transporter periplasmic protein LptC</fullName>
    </recommendedName>
</protein>
<accession>A0ABM6WM56</accession>
<organism evidence="1 2">
    <name type="scientific">Blattabacterium punctulatus</name>
    <dbReference type="NCBI Taxonomy" id="164514"/>
    <lineage>
        <taxon>Bacteria</taxon>
        <taxon>Pseudomonadati</taxon>
        <taxon>Bacteroidota</taxon>
        <taxon>Flavobacteriia</taxon>
        <taxon>Flavobacteriales</taxon>
        <taxon>Blattabacteriaceae</taxon>
        <taxon>Blattabacterium</taxon>
    </lineage>
</organism>
<name>A0ABM6WM56_9FLAO</name>
<evidence type="ECO:0000313" key="1">
    <source>
        <dbReference type="EMBL" id="AWU39668.1"/>
    </source>
</evidence>
<reference evidence="1 2" key="1">
    <citation type="journal article" date="2018" name="Genome Biol. Evol.">
        <title>Parallel and Gradual Genome Erosion in the Blattabacterium Endosymbionts of Mastotermes darwiniensis and Cryptocercus Wood Roaches.</title>
        <authorList>
            <person name="Kinjo Y."/>
            <person name="Bourguignon T."/>
            <person name="Tong K.J."/>
            <person name="Kuwahara H."/>
            <person name="Lim S.J."/>
            <person name="Yoon K.B."/>
            <person name="Shigenobu S."/>
            <person name="Park Y.C."/>
            <person name="Nalepa C.A."/>
            <person name="Hongoh Y."/>
            <person name="Ohkuma M."/>
            <person name="Lo N."/>
            <person name="Tokuda G."/>
        </authorList>
    </citation>
    <scope>NUCLEOTIDE SEQUENCE [LARGE SCALE GENOMIC DNA]</scope>
    <source>
        <strain evidence="1 2">CPUsv</strain>
    </source>
</reference>
<proteinExistence type="predicted"/>
<keyword evidence="2" id="KW-1185">Reference proteome</keyword>
<dbReference type="EMBL" id="CP029812">
    <property type="protein sequence ID" value="AWU39668.1"/>
    <property type="molecule type" value="Genomic_DNA"/>
</dbReference>
<evidence type="ECO:0008006" key="3">
    <source>
        <dbReference type="Google" id="ProtNLM"/>
    </source>
</evidence>
<gene>
    <name evidence="1" type="ORF">DM808_00420</name>
</gene>
<evidence type="ECO:0000313" key="2">
    <source>
        <dbReference type="Proteomes" id="UP000247917"/>
    </source>
</evidence>
<dbReference type="Proteomes" id="UP000247917">
    <property type="component" value="Chromosome"/>
</dbReference>
<sequence>MFIKFKKNKKEIPNRIFIRTSILYKENGIIRSFIYSPIIKEYSIYTLFPNGLKLFIYRKKTNKYTYLSANWVKSIEKIFYHIKGNIIIMNSDGDFLKTEEIFWNKKYKKIFNNKYTIIYCTDGTVLKAMNGLEATDDLKKIRLKNISGIFPIQ</sequence>